<sequence length="92" mass="10160">MAVSGEAPPPLSYEMTNFNTQWNYFDHSEGCGTHIGGHGGLAMAPPVTVALQRRTYVEEIKEEIVLSAVHAFSLIASSEGTYSWRHVEIFHP</sequence>
<comment type="caution">
    <text evidence="1">The sequence shown here is derived from an EMBL/GenBank/DDBJ whole genome shotgun (WGS) entry which is preliminary data.</text>
</comment>
<evidence type="ECO:0000313" key="1">
    <source>
        <dbReference type="EMBL" id="KAK9144059.1"/>
    </source>
</evidence>
<name>A0AAP0K282_9MAGN</name>
<organism evidence="1 2">
    <name type="scientific">Stephania japonica</name>
    <dbReference type="NCBI Taxonomy" id="461633"/>
    <lineage>
        <taxon>Eukaryota</taxon>
        <taxon>Viridiplantae</taxon>
        <taxon>Streptophyta</taxon>
        <taxon>Embryophyta</taxon>
        <taxon>Tracheophyta</taxon>
        <taxon>Spermatophyta</taxon>
        <taxon>Magnoliopsida</taxon>
        <taxon>Ranunculales</taxon>
        <taxon>Menispermaceae</taxon>
        <taxon>Menispermoideae</taxon>
        <taxon>Cissampelideae</taxon>
        <taxon>Stephania</taxon>
    </lineage>
</organism>
<evidence type="ECO:0000313" key="2">
    <source>
        <dbReference type="Proteomes" id="UP001417504"/>
    </source>
</evidence>
<dbReference type="Proteomes" id="UP001417504">
    <property type="component" value="Unassembled WGS sequence"/>
</dbReference>
<proteinExistence type="predicted"/>
<dbReference type="AlphaFoldDB" id="A0AAP0K282"/>
<protein>
    <submittedName>
        <fullName evidence="1">Uncharacterized protein</fullName>
    </submittedName>
</protein>
<keyword evidence="2" id="KW-1185">Reference proteome</keyword>
<reference evidence="1 2" key="1">
    <citation type="submission" date="2024-01" db="EMBL/GenBank/DDBJ databases">
        <title>Genome assemblies of Stephania.</title>
        <authorList>
            <person name="Yang L."/>
        </authorList>
    </citation>
    <scope>NUCLEOTIDE SEQUENCE [LARGE SCALE GENOMIC DNA]</scope>
    <source>
        <strain evidence="1">QJT</strain>
        <tissue evidence="1">Leaf</tissue>
    </source>
</reference>
<dbReference type="EMBL" id="JBBNAE010000002">
    <property type="protein sequence ID" value="KAK9144059.1"/>
    <property type="molecule type" value="Genomic_DNA"/>
</dbReference>
<gene>
    <name evidence="1" type="ORF">Sjap_003962</name>
</gene>
<accession>A0AAP0K282</accession>